<organism evidence="2 3">
    <name type="scientific">Candidatus Magnetobacterium bavaricum</name>
    <dbReference type="NCBI Taxonomy" id="29290"/>
    <lineage>
        <taxon>Bacteria</taxon>
        <taxon>Pseudomonadati</taxon>
        <taxon>Nitrospirota</taxon>
        <taxon>Thermodesulfovibrionia</taxon>
        <taxon>Thermodesulfovibrionales</taxon>
        <taxon>Candidatus Magnetobacteriaceae</taxon>
        <taxon>Candidatus Magnetobacterium</taxon>
    </lineage>
</organism>
<keyword evidence="1" id="KW-0732">Signal</keyword>
<gene>
    <name evidence="2" type="ORF">MBAV_005905</name>
</gene>
<keyword evidence="3" id="KW-1185">Reference proteome</keyword>
<evidence type="ECO:0008006" key="4">
    <source>
        <dbReference type="Google" id="ProtNLM"/>
    </source>
</evidence>
<evidence type="ECO:0000313" key="2">
    <source>
        <dbReference type="EMBL" id="KJU81903.1"/>
    </source>
</evidence>
<evidence type="ECO:0000256" key="1">
    <source>
        <dbReference type="SAM" id="SignalP"/>
    </source>
</evidence>
<evidence type="ECO:0000313" key="3">
    <source>
        <dbReference type="Proteomes" id="UP000033423"/>
    </source>
</evidence>
<proteinExistence type="predicted"/>
<reference evidence="2 3" key="1">
    <citation type="submission" date="2015-02" db="EMBL/GenBank/DDBJ databases">
        <title>Single-cell genomics of uncultivated deep-branching MTB reveals a conserved set of magnetosome genes.</title>
        <authorList>
            <person name="Kolinko S."/>
            <person name="Richter M."/>
            <person name="Glockner F.O."/>
            <person name="Brachmann A."/>
            <person name="Schuler D."/>
        </authorList>
    </citation>
    <scope>NUCLEOTIDE SEQUENCE [LARGE SCALE GENOMIC DNA]</scope>
    <source>
        <strain evidence="2">TM-1</strain>
    </source>
</reference>
<feature type="signal peptide" evidence="1">
    <location>
        <begin position="1"/>
        <end position="21"/>
    </location>
</feature>
<name>A0A0F3GMK7_9BACT</name>
<feature type="chain" id="PRO_5002461112" description="Secreted protein" evidence="1">
    <location>
        <begin position="22"/>
        <end position="69"/>
    </location>
</feature>
<sequence length="69" mass="7313">MYCLFKKALAPSLIASEIALIASVPVPLLKTHLASANAATPPTTLNPRTRASNTFSSIASFSFSKPLCY</sequence>
<comment type="caution">
    <text evidence="2">The sequence shown here is derived from an EMBL/GenBank/DDBJ whole genome shotgun (WGS) entry which is preliminary data.</text>
</comment>
<protein>
    <recommendedName>
        <fullName evidence="4">Secreted protein</fullName>
    </recommendedName>
</protein>
<dbReference type="EMBL" id="LACI01002508">
    <property type="protein sequence ID" value="KJU81903.1"/>
    <property type="molecule type" value="Genomic_DNA"/>
</dbReference>
<dbReference type="AlphaFoldDB" id="A0A0F3GMK7"/>
<accession>A0A0F3GMK7</accession>
<dbReference type="Proteomes" id="UP000033423">
    <property type="component" value="Unassembled WGS sequence"/>
</dbReference>